<sequence length="729" mass="80037">MGLLPLITSTLLFSWTTLNAAVKITKVDLSIEPSADVERNTDVALRCKAEVLTSGTEALNRVYTVYKGDSVIYNKTTSSSEDLLYRLPQARVSNNGKYKCAITIMGKAKTSEAATLTVTGMSTPVLRINKANITEGESVTATCLAQGETGSLLFSFHDNSKEVENGVWVTSSRLTFVPKGVGNHNIHCSYLVLNMPYPSKSQQSNTVTLTVEELSIEPVLKISPQDNVYEGDTLNITCSVSNSTKGYQAGELFLSQDTELLESGETYIHVNWTAHARTPVLTIRCQLDLGDVEKVVSKTVSVRELFSVPTLRVSAVEVFQEDEISLTCRSEKLSYDRLEGESLIYSLEPFDYQMVRKGNGVFVGKAKTIDFNYTCTAAAKGIKKKSNVLTIHPKVPVSTPKIWVSGSAVLGKRVAIFCLSDTGTPPITYTLWKASKQNQIAVVHEFNKAANFTVVINETGRLNHYLCTASNGDRTPGLSDKLQTAVIVPLEPMTTASLMVVPDVGDISEGHSVILICSFLGTPPVTVKWFRDSDDLNPLDTTTTNSNNTNYEFIANKEHTDSYYCRAENRANSVKSNKINVVAVGMAMWKKLLIPGTIILVVFSLVMVGFILFTRSRRVGKRERAAELSVKPASPKSDDSLTVALTHDTEVYNAATVRVDRTPESVWSSRKPEAETDDDLSTLSNEPEVEYTEVVHPRSSDPAKRTDPLRKGTDTVYSELQNSPHGEFA</sequence>
<dbReference type="SMART" id="SM00409">
    <property type="entry name" value="IG"/>
    <property type="match status" value="3"/>
</dbReference>
<reference evidence="9" key="1">
    <citation type="submission" date="2013-10" db="EMBL/GenBank/DDBJ databases">
        <authorList>
            <person name="Schartl M."/>
            <person name="Warren W."/>
        </authorList>
    </citation>
    <scope>NUCLEOTIDE SEQUENCE [LARGE SCALE GENOMIC DNA]</scope>
    <source>
        <strain evidence="9">female</strain>
    </source>
</reference>
<reference evidence="8" key="2">
    <citation type="submission" date="2025-08" db="UniProtKB">
        <authorList>
            <consortium name="Ensembl"/>
        </authorList>
    </citation>
    <scope>IDENTIFICATION</scope>
</reference>
<accession>A0A096LT33</accession>
<evidence type="ECO:0000256" key="3">
    <source>
        <dbReference type="ARBA" id="ARBA00023180"/>
    </source>
</evidence>
<keyword evidence="2" id="KW-1015">Disulfide bond</keyword>
<dbReference type="GO" id="GO:0004888">
    <property type="term" value="F:transmembrane signaling receptor activity"/>
    <property type="evidence" value="ECO:0007669"/>
    <property type="project" value="TreeGrafter"/>
</dbReference>
<feature type="compositionally biased region" description="Basic and acidic residues" evidence="4">
    <location>
        <begin position="693"/>
        <end position="713"/>
    </location>
</feature>
<dbReference type="InterPro" id="IPR040878">
    <property type="entry name" value="IL-40-like_Ig"/>
</dbReference>
<keyword evidence="3" id="KW-0325">Glycoprotein</keyword>
<dbReference type="EMBL" id="AYCK01001745">
    <property type="status" value="NOT_ANNOTATED_CDS"/>
    <property type="molecule type" value="Genomic_DNA"/>
</dbReference>
<evidence type="ECO:0000256" key="2">
    <source>
        <dbReference type="ARBA" id="ARBA00023157"/>
    </source>
</evidence>
<evidence type="ECO:0000256" key="6">
    <source>
        <dbReference type="SAM" id="SignalP"/>
    </source>
</evidence>
<dbReference type="InterPro" id="IPR036179">
    <property type="entry name" value="Ig-like_dom_sf"/>
</dbReference>
<evidence type="ECO:0000259" key="7">
    <source>
        <dbReference type="PROSITE" id="PS50835"/>
    </source>
</evidence>
<dbReference type="CDD" id="cd00096">
    <property type="entry name" value="Ig"/>
    <property type="match status" value="1"/>
</dbReference>
<feature type="region of interest" description="Disordered" evidence="4">
    <location>
        <begin position="662"/>
        <end position="729"/>
    </location>
</feature>
<dbReference type="PANTHER" id="PTHR11481">
    <property type="entry name" value="IMMUNOGLOBULIN FC RECEPTOR"/>
    <property type="match status" value="1"/>
</dbReference>
<feature type="domain" description="Ig-like" evidence="7">
    <location>
        <begin position="492"/>
        <end position="582"/>
    </location>
</feature>
<reference evidence="8" key="3">
    <citation type="submission" date="2025-09" db="UniProtKB">
        <authorList>
            <consortium name="Ensembl"/>
        </authorList>
    </citation>
    <scope>IDENTIFICATION</scope>
</reference>
<organism evidence="8 9">
    <name type="scientific">Poecilia formosa</name>
    <name type="common">Amazon molly</name>
    <name type="synonym">Limia formosa</name>
    <dbReference type="NCBI Taxonomy" id="48698"/>
    <lineage>
        <taxon>Eukaryota</taxon>
        <taxon>Metazoa</taxon>
        <taxon>Chordata</taxon>
        <taxon>Craniata</taxon>
        <taxon>Vertebrata</taxon>
        <taxon>Euteleostomi</taxon>
        <taxon>Actinopterygii</taxon>
        <taxon>Neopterygii</taxon>
        <taxon>Teleostei</taxon>
        <taxon>Neoteleostei</taxon>
        <taxon>Acanthomorphata</taxon>
        <taxon>Ovalentaria</taxon>
        <taxon>Atherinomorphae</taxon>
        <taxon>Cyprinodontiformes</taxon>
        <taxon>Poeciliidae</taxon>
        <taxon>Poeciliinae</taxon>
        <taxon>Poecilia</taxon>
    </lineage>
</organism>
<feature type="compositionally biased region" description="Polar residues" evidence="4">
    <location>
        <begin position="715"/>
        <end position="729"/>
    </location>
</feature>
<dbReference type="Gene3D" id="2.60.40.10">
    <property type="entry name" value="Immunoglobulins"/>
    <property type="match status" value="2"/>
</dbReference>
<dbReference type="Proteomes" id="UP000028760">
    <property type="component" value="Unassembled WGS sequence"/>
</dbReference>
<dbReference type="GO" id="GO:0007166">
    <property type="term" value="P:cell surface receptor signaling pathway"/>
    <property type="evidence" value="ECO:0007669"/>
    <property type="project" value="TreeGrafter"/>
</dbReference>
<evidence type="ECO:0000313" key="8">
    <source>
        <dbReference type="Ensembl" id="ENSPFOP00000022324.1"/>
    </source>
</evidence>
<dbReference type="SUPFAM" id="SSF48726">
    <property type="entry name" value="Immunoglobulin"/>
    <property type="match status" value="2"/>
</dbReference>
<keyword evidence="9" id="KW-1185">Reference proteome</keyword>
<keyword evidence="5" id="KW-1133">Transmembrane helix</keyword>
<proteinExistence type="predicted"/>
<evidence type="ECO:0000256" key="1">
    <source>
        <dbReference type="ARBA" id="ARBA00022729"/>
    </source>
</evidence>
<evidence type="ECO:0000256" key="5">
    <source>
        <dbReference type="SAM" id="Phobius"/>
    </source>
</evidence>
<dbReference type="Pfam" id="PF13895">
    <property type="entry name" value="Ig_2"/>
    <property type="match status" value="1"/>
</dbReference>
<dbReference type="GO" id="GO:0009897">
    <property type="term" value="C:external side of plasma membrane"/>
    <property type="evidence" value="ECO:0007669"/>
    <property type="project" value="TreeGrafter"/>
</dbReference>
<dbReference type="InterPro" id="IPR007110">
    <property type="entry name" value="Ig-like_dom"/>
</dbReference>
<dbReference type="Ensembl" id="ENSPFOT00000029748.1">
    <property type="protein sequence ID" value="ENSPFOP00000022324.1"/>
    <property type="gene ID" value="ENSPFOG00000016892.2"/>
</dbReference>
<evidence type="ECO:0000256" key="4">
    <source>
        <dbReference type="SAM" id="MobiDB-lite"/>
    </source>
</evidence>
<dbReference type="GeneTree" id="ENSGT01140000282577"/>
<dbReference type="OMA" id="CAITIMG"/>
<keyword evidence="5" id="KW-0472">Membrane</keyword>
<evidence type="ECO:0000313" key="9">
    <source>
        <dbReference type="Proteomes" id="UP000028760"/>
    </source>
</evidence>
<keyword evidence="1 6" id="KW-0732">Signal</keyword>
<feature type="transmembrane region" description="Helical" evidence="5">
    <location>
        <begin position="592"/>
        <end position="614"/>
    </location>
</feature>
<feature type="domain" description="Ig-like" evidence="7">
    <location>
        <begin position="124"/>
        <end position="255"/>
    </location>
</feature>
<dbReference type="InterPro" id="IPR050488">
    <property type="entry name" value="Ig_Fc_receptor"/>
</dbReference>
<keyword evidence="5" id="KW-0812">Transmembrane</keyword>
<dbReference type="AlphaFoldDB" id="A0A096LT33"/>
<feature type="signal peptide" evidence="6">
    <location>
        <begin position="1"/>
        <end position="21"/>
    </location>
</feature>
<protein>
    <submittedName>
        <fullName evidence="8">Platelet endothelial cell adhesion molecule-like</fullName>
    </submittedName>
</protein>
<dbReference type="PANTHER" id="PTHR11481:SF64">
    <property type="entry name" value="FC RECEPTOR-LIKE PROTEIN 4"/>
    <property type="match status" value="1"/>
</dbReference>
<feature type="chain" id="PRO_5001919458" evidence="6">
    <location>
        <begin position="22"/>
        <end position="729"/>
    </location>
</feature>
<dbReference type="InterPro" id="IPR013783">
    <property type="entry name" value="Ig-like_fold"/>
</dbReference>
<feature type="domain" description="Ig-like" evidence="7">
    <location>
        <begin position="393"/>
        <end position="483"/>
    </location>
</feature>
<dbReference type="Pfam" id="PF17736">
    <property type="entry name" value="Ig_C17orf99"/>
    <property type="match status" value="1"/>
</dbReference>
<dbReference type="InterPro" id="IPR003599">
    <property type="entry name" value="Ig_sub"/>
</dbReference>
<dbReference type="PROSITE" id="PS50835">
    <property type="entry name" value="IG_LIKE"/>
    <property type="match status" value="3"/>
</dbReference>
<dbReference type="GO" id="GO:0006955">
    <property type="term" value="P:immune response"/>
    <property type="evidence" value="ECO:0007669"/>
    <property type="project" value="TreeGrafter"/>
</dbReference>
<name>A0A096LT33_POEFO</name>